<gene>
    <name evidence="1" type="ORF">DPMN_105516</name>
</gene>
<keyword evidence="2" id="KW-1185">Reference proteome</keyword>
<name>A0A9D4K3C2_DREPO</name>
<evidence type="ECO:0000313" key="2">
    <source>
        <dbReference type="Proteomes" id="UP000828390"/>
    </source>
</evidence>
<sequence>MTFLKPSGCLSFMIHGPSLMIITYRMQMTMLGSGDDIMNQSSTLGSGRKSFVYLYA</sequence>
<reference evidence="1" key="2">
    <citation type="submission" date="2020-11" db="EMBL/GenBank/DDBJ databases">
        <authorList>
            <person name="McCartney M.A."/>
            <person name="Auch B."/>
            <person name="Kono T."/>
            <person name="Mallez S."/>
            <person name="Becker A."/>
            <person name="Gohl D.M."/>
            <person name="Silverstein K.A.T."/>
            <person name="Koren S."/>
            <person name="Bechman K.B."/>
            <person name="Herman A."/>
            <person name="Abrahante J.E."/>
            <person name="Garbe J."/>
        </authorList>
    </citation>
    <scope>NUCLEOTIDE SEQUENCE</scope>
    <source>
        <strain evidence="1">Duluth1</strain>
        <tissue evidence="1">Whole animal</tissue>
    </source>
</reference>
<dbReference type="Proteomes" id="UP000828390">
    <property type="component" value="Unassembled WGS sequence"/>
</dbReference>
<accession>A0A9D4K3C2</accession>
<protein>
    <submittedName>
        <fullName evidence="1">Uncharacterized protein</fullName>
    </submittedName>
</protein>
<proteinExistence type="predicted"/>
<dbReference type="EMBL" id="JAIWYP010000004">
    <property type="protein sequence ID" value="KAH3832235.1"/>
    <property type="molecule type" value="Genomic_DNA"/>
</dbReference>
<dbReference type="AlphaFoldDB" id="A0A9D4K3C2"/>
<evidence type="ECO:0000313" key="1">
    <source>
        <dbReference type="EMBL" id="KAH3832235.1"/>
    </source>
</evidence>
<organism evidence="1 2">
    <name type="scientific">Dreissena polymorpha</name>
    <name type="common">Zebra mussel</name>
    <name type="synonym">Mytilus polymorpha</name>
    <dbReference type="NCBI Taxonomy" id="45954"/>
    <lineage>
        <taxon>Eukaryota</taxon>
        <taxon>Metazoa</taxon>
        <taxon>Spiralia</taxon>
        <taxon>Lophotrochozoa</taxon>
        <taxon>Mollusca</taxon>
        <taxon>Bivalvia</taxon>
        <taxon>Autobranchia</taxon>
        <taxon>Heteroconchia</taxon>
        <taxon>Euheterodonta</taxon>
        <taxon>Imparidentia</taxon>
        <taxon>Neoheterodontei</taxon>
        <taxon>Myida</taxon>
        <taxon>Dreissenoidea</taxon>
        <taxon>Dreissenidae</taxon>
        <taxon>Dreissena</taxon>
    </lineage>
</organism>
<comment type="caution">
    <text evidence="1">The sequence shown here is derived from an EMBL/GenBank/DDBJ whole genome shotgun (WGS) entry which is preliminary data.</text>
</comment>
<reference evidence="1" key="1">
    <citation type="journal article" date="2019" name="bioRxiv">
        <title>The Genome of the Zebra Mussel, Dreissena polymorpha: A Resource for Invasive Species Research.</title>
        <authorList>
            <person name="McCartney M.A."/>
            <person name="Auch B."/>
            <person name="Kono T."/>
            <person name="Mallez S."/>
            <person name="Zhang Y."/>
            <person name="Obille A."/>
            <person name="Becker A."/>
            <person name="Abrahante J.E."/>
            <person name="Garbe J."/>
            <person name="Badalamenti J.P."/>
            <person name="Herman A."/>
            <person name="Mangelson H."/>
            <person name="Liachko I."/>
            <person name="Sullivan S."/>
            <person name="Sone E.D."/>
            <person name="Koren S."/>
            <person name="Silverstein K.A.T."/>
            <person name="Beckman K.B."/>
            <person name="Gohl D.M."/>
        </authorList>
    </citation>
    <scope>NUCLEOTIDE SEQUENCE</scope>
    <source>
        <strain evidence="1">Duluth1</strain>
        <tissue evidence="1">Whole animal</tissue>
    </source>
</reference>